<evidence type="ECO:0008006" key="4">
    <source>
        <dbReference type="Google" id="ProtNLM"/>
    </source>
</evidence>
<feature type="compositionally biased region" description="Basic and acidic residues" evidence="1">
    <location>
        <begin position="18"/>
        <end position="28"/>
    </location>
</feature>
<feature type="region of interest" description="Disordered" evidence="1">
    <location>
        <begin position="1"/>
        <end position="84"/>
    </location>
</feature>
<evidence type="ECO:0000256" key="1">
    <source>
        <dbReference type="SAM" id="MobiDB-lite"/>
    </source>
</evidence>
<feature type="compositionally biased region" description="Low complexity" evidence="1">
    <location>
        <begin position="474"/>
        <end position="487"/>
    </location>
</feature>
<organism evidence="2 3">
    <name type="scientific">Dictyostelium purpureum</name>
    <name type="common">Slime mold</name>
    <dbReference type="NCBI Taxonomy" id="5786"/>
    <lineage>
        <taxon>Eukaryota</taxon>
        <taxon>Amoebozoa</taxon>
        <taxon>Evosea</taxon>
        <taxon>Eumycetozoa</taxon>
        <taxon>Dictyostelia</taxon>
        <taxon>Dictyosteliales</taxon>
        <taxon>Dictyosteliaceae</taxon>
        <taxon>Dictyostelium</taxon>
    </lineage>
</organism>
<dbReference type="Proteomes" id="UP000001064">
    <property type="component" value="Unassembled WGS sequence"/>
</dbReference>
<feature type="compositionally biased region" description="Low complexity" evidence="1">
    <location>
        <begin position="438"/>
        <end position="451"/>
    </location>
</feature>
<dbReference type="PANTHER" id="PTHR33477:SF2">
    <property type="entry name" value="2-PHOSPHOGLYCERATE KINASE"/>
    <property type="match status" value="1"/>
</dbReference>
<dbReference type="PANTHER" id="PTHR33477">
    <property type="entry name" value="P-LOOP NTPASE DOMAIN-CONTAINING PROTEIN LPA1 HOMOLOG 1"/>
    <property type="match status" value="1"/>
</dbReference>
<dbReference type="RefSeq" id="XP_003283937.1">
    <property type="nucleotide sequence ID" value="XM_003283889.1"/>
</dbReference>
<dbReference type="OrthoDB" id="271259at2759"/>
<feature type="compositionally biased region" description="Polar residues" evidence="1">
    <location>
        <begin position="29"/>
        <end position="41"/>
    </location>
</feature>
<dbReference type="eggNOG" id="ENOG502QUCI">
    <property type="taxonomic scope" value="Eukaryota"/>
</dbReference>
<gene>
    <name evidence="2" type="ORF">DICPUDRAFT_74916</name>
</gene>
<feature type="region of interest" description="Disordered" evidence="1">
    <location>
        <begin position="425"/>
        <end position="503"/>
    </location>
</feature>
<keyword evidence="3" id="KW-1185">Reference proteome</keyword>
<protein>
    <recommendedName>
        <fullName evidence="4">2-phosphoglycerate kinase</fullName>
    </recommendedName>
</protein>
<dbReference type="KEGG" id="dpp:DICPUDRAFT_74916"/>
<evidence type="ECO:0000313" key="2">
    <source>
        <dbReference type="EMBL" id="EGC39490.1"/>
    </source>
</evidence>
<dbReference type="VEuPathDB" id="AmoebaDB:DICPUDRAFT_74916"/>
<name>F0Z943_DICPU</name>
<feature type="compositionally biased region" description="Low complexity" evidence="1">
    <location>
        <begin position="50"/>
        <end position="71"/>
    </location>
</feature>
<dbReference type="InParanoid" id="F0Z943"/>
<sequence>MSDNNNNISTSEFNDESSINKEAKEKYKLQQSPSPSDQRLPNNILLKETNNNNNNINNNSNNNMDGSSNNSGLASSPFSNLNNTNQNRLRLLNRASSLQNLSSTQPPLVDKNGLSIHHHHHSNKNHEESSKVEEKFNLIKYDASNSNHPTPSSKYDFVKVKVRLENHYYVLSRFLISRVLNVTKVDAADSVKISLALKKTLVDQGRLTLTQAELENELFKLLQQYGYGKEYIERYKMTTQFHHQRVPLIILISGPKFIGKSWLATQLAERLNLSTVLQTTLVHDLMYTIIKEFQPKPNENNSDNININSVDNNNNNNNNVQINSNHPGNMFGMPSDPPIAFKNYKTKEELISEFKKECVMIRHGVDTDIEKCFEEGKAIIIEGPHIDPNLFVELISERNMISPIQFVFEKTKSNEDLIRLELEKQRKKHQQQKDYNENENINSNNKSSPSKHLIQTISDEIPTEIPPTVNENKPLQPQQQQESQPEPTSALPKEGEQPEITEEQKKLAQAALLNSLRKPKTKGIIIPFVLSINPEDHKLFIENWLSTSPIDQITAEKAFGPNASVQTRSILNNLQTIQEYLVSGCPPFQKVEVNAHCPVETLDVLHSAVLKRINTAYSGHVKGFDYES</sequence>
<dbReference type="AlphaFoldDB" id="F0Z943"/>
<dbReference type="InterPro" id="IPR027417">
    <property type="entry name" value="P-loop_NTPase"/>
</dbReference>
<dbReference type="SUPFAM" id="SSF52540">
    <property type="entry name" value="P-loop containing nucleoside triphosphate hydrolases"/>
    <property type="match status" value="1"/>
</dbReference>
<dbReference type="EMBL" id="GL870956">
    <property type="protein sequence ID" value="EGC39490.1"/>
    <property type="molecule type" value="Genomic_DNA"/>
</dbReference>
<dbReference type="STRING" id="5786.F0Z943"/>
<feature type="region of interest" description="Disordered" evidence="1">
    <location>
        <begin position="100"/>
        <end position="132"/>
    </location>
</feature>
<dbReference type="GeneID" id="10509842"/>
<proteinExistence type="predicted"/>
<dbReference type="FunCoup" id="F0Z943">
    <property type="interactions" value="1"/>
</dbReference>
<feature type="compositionally biased region" description="Polar residues" evidence="1">
    <location>
        <begin position="1"/>
        <end position="12"/>
    </location>
</feature>
<accession>F0Z943</accession>
<reference evidence="3" key="1">
    <citation type="journal article" date="2011" name="Genome Biol.">
        <title>Comparative genomics of the social amoebae Dictyostelium discoideum and Dictyostelium purpureum.</title>
        <authorList>
            <consortium name="US DOE Joint Genome Institute (JGI-PGF)"/>
            <person name="Sucgang R."/>
            <person name="Kuo A."/>
            <person name="Tian X."/>
            <person name="Salerno W."/>
            <person name="Parikh A."/>
            <person name="Feasley C.L."/>
            <person name="Dalin E."/>
            <person name="Tu H."/>
            <person name="Huang E."/>
            <person name="Barry K."/>
            <person name="Lindquist E."/>
            <person name="Shapiro H."/>
            <person name="Bruce D."/>
            <person name="Schmutz J."/>
            <person name="Salamov A."/>
            <person name="Fey P."/>
            <person name="Gaudet P."/>
            <person name="Anjard C."/>
            <person name="Babu M.M."/>
            <person name="Basu S."/>
            <person name="Bushmanova Y."/>
            <person name="van der Wel H."/>
            <person name="Katoh-Kurasawa M."/>
            <person name="Dinh C."/>
            <person name="Coutinho P.M."/>
            <person name="Saito T."/>
            <person name="Elias M."/>
            <person name="Schaap P."/>
            <person name="Kay R.R."/>
            <person name="Henrissat B."/>
            <person name="Eichinger L."/>
            <person name="Rivero F."/>
            <person name="Putnam N.H."/>
            <person name="West C.M."/>
            <person name="Loomis W.F."/>
            <person name="Chisholm R.L."/>
            <person name="Shaulsky G."/>
            <person name="Strassmann J.E."/>
            <person name="Queller D.C."/>
            <person name="Kuspa A."/>
            <person name="Grigoriev I.V."/>
        </authorList>
    </citation>
    <scope>NUCLEOTIDE SEQUENCE [LARGE SCALE GENOMIC DNA]</scope>
    <source>
        <strain evidence="3">QSDP1</strain>
    </source>
</reference>
<dbReference type="OMA" id="LENHYYV"/>
<evidence type="ECO:0000313" key="3">
    <source>
        <dbReference type="Proteomes" id="UP000001064"/>
    </source>
</evidence>